<feature type="region of interest" description="Disordered" evidence="1">
    <location>
        <begin position="47"/>
        <end position="69"/>
    </location>
</feature>
<evidence type="ECO:0000313" key="3">
    <source>
        <dbReference type="EMBL" id="TYI86891.1"/>
    </source>
</evidence>
<evidence type="ECO:0000313" key="4">
    <source>
        <dbReference type="Proteomes" id="UP000323597"/>
    </source>
</evidence>
<dbReference type="EMBL" id="CM017652">
    <property type="protein sequence ID" value="TYI86891.1"/>
    <property type="molecule type" value="Genomic_DNA"/>
</dbReference>
<reference evidence="3 4" key="1">
    <citation type="submission" date="2019-07" db="EMBL/GenBank/DDBJ databases">
        <title>WGS assembly of Gossypium mustelinum.</title>
        <authorList>
            <person name="Chen Z.J."/>
            <person name="Sreedasyam A."/>
            <person name="Ando A."/>
            <person name="Song Q."/>
            <person name="De L."/>
            <person name="Hulse-Kemp A."/>
            <person name="Ding M."/>
            <person name="Ye W."/>
            <person name="Kirkbride R."/>
            <person name="Jenkins J."/>
            <person name="Plott C."/>
            <person name="Lovell J."/>
            <person name="Lin Y.-M."/>
            <person name="Vaughn R."/>
            <person name="Liu B."/>
            <person name="Li W."/>
            <person name="Simpson S."/>
            <person name="Scheffler B."/>
            <person name="Saski C."/>
            <person name="Grover C."/>
            <person name="Hu G."/>
            <person name="Conover J."/>
            <person name="Carlson J."/>
            <person name="Shu S."/>
            <person name="Boston L."/>
            <person name="Williams M."/>
            <person name="Peterson D."/>
            <person name="Mcgee K."/>
            <person name="Jones D."/>
            <person name="Wendel J."/>
            <person name="Stelly D."/>
            <person name="Grimwood J."/>
            <person name="Schmutz J."/>
        </authorList>
    </citation>
    <scope>NUCLEOTIDE SEQUENCE [LARGE SCALE GENOMIC DNA]</scope>
    <source>
        <strain evidence="3">1408120.09</strain>
    </source>
</reference>
<organism evidence="3 4">
    <name type="scientific">Gossypium mustelinum</name>
    <name type="common">Cotton</name>
    <name type="synonym">Gossypium caicoense</name>
    <dbReference type="NCBI Taxonomy" id="34275"/>
    <lineage>
        <taxon>Eukaryota</taxon>
        <taxon>Viridiplantae</taxon>
        <taxon>Streptophyta</taxon>
        <taxon>Embryophyta</taxon>
        <taxon>Tracheophyta</taxon>
        <taxon>Spermatophyta</taxon>
        <taxon>Magnoliopsida</taxon>
        <taxon>eudicotyledons</taxon>
        <taxon>Gunneridae</taxon>
        <taxon>Pentapetalae</taxon>
        <taxon>rosids</taxon>
        <taxon>malvids</taxon>
        <taxon>Malvales</taxon>
        <taxon>Malvaceae</taxon>
        <taxon>Malvoideae</taxon>
        <taxon>Gossypium</taxon>
    </lineage>
</organism>
<sequence length="85" mass="9511">MARSYGYLGGRLHGLCFFCFVGAVLLYKPQHHRFSMTKRKPRTAFSCSSSSWSRMNPSPNQTQPPRTAPPLASSTLIVLSSRVCF</sequence>
<keyword evidence="4" id="KW-1185">Reference proteome</keyword>
<keyword evidence="2" id="KW-0812">Transmembrane</keyword>
<gene>
    <name evidence="3" type="ORF">E1A91_D04G098200v1</name>
</gene>
<evidence type="ECO:0000256" key="2">
    <source>
        <dbReference type="SAM" id="Phobius"/>
    </source>
</evidence>
<feature type="transmembrane region" description="Helical" evidence="2">
    <location>
        <begin position="12"/>
        <end position="29"/>
    </location>
</feature>
<feature type="compositionally biased region" description="Polar residues" evidence="1">
    <location>
        <begin position="54"/>
        <end position="65"/>
    </location>
</feature>
<keyword evidence="2" id="KW-0472">Membrane</keyword>
<dbReference type="AlphaFoldDB" id="A0A5D2VC01"/>
<evidence type="ECO:0000256" key="1">
    <source>
        <dbReference type="SAM" id="MobiDB-lite"/>
    </source>
</evidence>
<accession>A0A5D2VC01</accession>
<proteinExistence type="predicted"/>
<protein>
    <submittedName>
        <fullName evidence="3">Uncharacterized protein</fullName>
    </submittedName>
</protein>
<keyword evidence="2" id="KW-1133">Transmembrane helix</keyword>
<name>A0A5D2VC01_GOSMU</name>
<dbReference type="Proteomes" id="UP000323597">
    <property type="component" value="Chromosome D04"/>
</dbReference>